<keyword evidence="7" id="KW-0732">Signal</keyword>
<dbReference type="InterPro" id="IPR036396">
    <property type="entry name" value="Cyt_P450_sf"/>
</dbReference>
<dbReference type="EMBL" id="MCFA01000001">
    <property type="protein sequence ID" value="ORY19784.1"/>
    <property type="molecule type" value="Genomic_DNA"/>
</dbReference>
<dbReference type="PANTHER" id="PTHR46300">
    <property type="entry name" value="P450, PUTATIVE (EUROFUNG)-RELATED-RELATED"/>
    <property type="match status" value="1"/>
</dbReference>
<comment type="caution">
    <text evidence="8">The sequence shown here is derived from an EMBL/GenBank/DDBJ whole genome shotgun (WGS) entry which is preliminary data.</text>
</comment>
<evidence type="ECO:0000256" key="4">
    <source>
        <dbReference type="ARBA" id="ARBA00023004"/>
    </source>
</evidence>
<accession>A0A1Y2ABB9</accession>
<dbReference type="GO" id="GO:0016705">
    <property type="term" value="F:oxidoreductase activity, acting on paired donors, with incorporation or reduction of molecular oxygen"/>
    <property type="evidence" value="ECO:0007669"/>
    <property type="project" value="InterPro"/>
</dbReference>
<evidence type="ECO:0000256" key="1">
    <source>
        <dbReference type="ARBA" id="ARBA00010617"/>
    </source>
</evidence>
<feature type="compositionally biased region" description="Basic and acidic residues" evidence="6">
    <location>
        <begin position="556"/>
        <end position="568"/>
    </location>
</feature>
<feature type="signal peptide" evidence="7">
    <location>
        <begin position="1"/>
        <end position="25"/>
    </location>
</feature>
<gene>
    <name evidence="8" type="ORF">BCR34DRAFT_471156</name>
</gene>
<feature type="binding site" description="axial binding residue" evidence="5">
    <location>
        <position position="440"/>
    </location>
    <ligand>
        <name>heme</name>
        <dbReference type="ChEBI" id="CHEBI:30413"/>
    </ligand>
    <ligandPart>
        <name>Fe</name>
        <dbReference type="ChEBI" id="CHEBI:18248"/>
    </ligandPart>
</feature>
<dbReference type="InterPro" id="IPR002401">
    <property type="entry name" value="Cyt_P450_E_grp-I"/>
</dbReference>
<keyword evidence="4 5" id="KW-0408">Iron</keyword>
<reference evidence="8 9" key="1">
    <citation type="submission" date="2016-07" db="EMBL/GenBank/DDBJ databases">
        <title>Pervasive Adenine N6-methylation of Active Genes in Fungi.</title>
        <authorList>
            <consortium name="DOE Joint Genome Institute"/>
            <person name="Mondo S.J."/>
            <person name="Dannebaum R.O."/>
            <person name="Kuo R.C."/>
            <person name="Labutti K."/>
            <person name="Haridas S."/>
            <person name="Kuo A."/>
            <person name="Salamov A."/>
            <person name="Ahrendt S.R."/>
            <person name="Lipzen A."/>
            <person name="Sullivan W."/>
            <person name="Andreopoulos W.B."/>
            <person name="Clum A."/>
            <person name="Lindquist E."/>
            <person name="Daum C."/>
            <person name="Ramamoorthy G.K."/>
            <person name="Gryganskyi A."/>
            <person name="Culley D."/>
            <person name="Magnuson J.K."/>
            <person name="James T.Y."/>
            <person name="O'Malley M.A."/>
            <person name="Stajich J.E."/>
            <person name="Spatafora J.W."/>
            <person name="Visel A."/>
            <person name="Grigoriev I.V."/>
        </authorList>
    </citation>
    <scope>NUCLEOTIDE SEQUENCE [LARGE SCALE GENOMIC DNA]</scope>
    <source>
        <strain evidence="8 9">CBS 115471</strain>
    </source>
</reference>
<proteinExistence type="inferred from homology"/>
<keyword evidence="2 5" id="KW-0479">Metal-binding</keyword>
<keyword evidence="9" id="KW-1185">Reference proteome</keyword>
<dbReference type="GO" id="GO:0020037">
    <property type="term" value="F:heme binding"/>
    <property type="evidence" value="ECO:0007669"/>
    <property type="project" value="InterPro"/>
</dbReference>
<dbReference type="Proteomes" id="UP000193144">
    <property type="component" value="Unassembled WGS sequence"/>
</dbReference>
<feature type="region of interest" description="Disordered" evidence="6">
    <location>
        <begin position="526"/>
        <end position="568"/>
    </location>
</feature>
<dbReference type="InterPro" id="IPR001128">
    <property type="entry name" value="Cyt_P450"/>
</dbReference>
<evidence type="ECO:0000256" key="3">
    <source>
        <dbReference type="ARBA" id="ARBA00023002"/>
    </source>
</evidence>
<dbReference type="GO" id="GO:0005506">
    <property type="term" value="F:iron ion binding"/>
    <property type="evidence" value="ECO:0007669"/>
    <property type="project" value="InterPro"/>
</dbReference>
<evidence type="ECO:0000313" key="8">
    <source>
        <dbReference type="EMBL" id="ORY19784.1"/>
    </source>
</evidence>
<keyword evidence="5" id="KW-0349">Heme</keyword>
<comment type="similarity">
    <text evidence="1">Belongs to the cytochrome P450 family.</text>
</comment>
<keyword evidence="3" id="KW-0560">Oxidoreductase</keyword>
<evidence type="ECO:0000256" key="6">
    <source>
        <dbReference type="SAM" id="MobiDB-lite"/>
    </source>
</evidence>
<dbReference type="Pfam" id="PF00067">
    <property type="entry name" value="p450"/>
    <property type="match status" value="1"/>
</dbReference>
<name>A0A1Y2ABB9_9PLEO</name>
<feature type="chain" id="PRO_5012508280" evidence="7">
    <location>
        <begin position="26"/>
        <end position="637"/>
    </location>
</feature>
<evidence type="ECO:0000256" key="7">
    <source>
        <dbReference type="SAM" id="SignalP"/>
    </source>
</evidence>
<dbReference type="GO" id="GO:0004497">
    <property type="term" value="F:monooxygenase activity"/>
    <property type="evidence" value="ECO:0007669"/>
    <property type="project" value="InterPro"/>
</dbReference>
<dbReference type="InterPro" id="IPR050364">
    <property type="entry name" value="Cytochrome_P450_fung"/>
</dbReference>
<organism evidence="8 9">
    <name type="scientific">Clohesyomyces aquaticus</name>
    <dbReference type="NCBI Taxonomy" id="1231657"/>
    <lineage>
        <taxon>Eukaryota</taxon>
        <taxon>Fungi</taxon>
        <taxon>Dikarya</taxon>
        <taxon>Ascomycota</taxon>
        <taxon>Pezizomycotina</taxon>
        <taxon>Dothideomycetes</taxon>
        <taxon>Pleosporomycetidae</taxon>
        <taxon>Pleosporales</taxon>
        <taxon>Lindgomycetaceae</taxon>
        <taxon>Clohesyomyces</taxon>
    </lineage>
</organism>
<dbReference type="PANTHER" id="PTHR46300:SF8">
    <property type="entry name" value="CYTOCHROME P450 2E1"/>
    <property type="match status" value="1"/>
</dbReference>
<dbReference type="STRING" id="1231657.A0A1Y2ABB9"/>
<dbReference type="AlphaFoldDB" id="A0A1Y2ABB9"/>
<evidence type="ECO:0000313" key="9">
    <source>
        <dbReference type="Proteomes" id="UP000193144"/>
    </source>
</evidence>
<evidence type="ECO:0000256" key="2">
    <source>
        <dbReference type="ARBA" id="ARBA00022723"/>
    </source>
</evidence>
<comment type="cofactor">
    <cofactor evidence="5">
        <name>heme</name>
        <dbReference type="ChEBI" id="CHEBI:30413"/>
    </cofactor>
</comment>
<dbReference type="SUPFAM" id="SSF48264">
    <property type="entry name" value="Cytochrome P450"/>
    <property type="match status" value="1"/>
</dbReference>
<protein>
    <submittedName>
        <fullName evidence="8">Cytochrome P450 2E1</fullName>
    </submittedName>
</protein>
<dbReference type="PRINTS" id="PR00463">
    <property type="entry name" value="EP450I"/>
</dbReference>
<evidence type="ECO:0000256" key="5">
    <source>
        <dbReference type="PIRSR" id="PIRSR602401-1"/>
    </source>
</evidence>
<dbReference type="CDD" id="cd11065">
    <property type="entry name" value="CYP64-like"/>
    <property type="match status" value="1"/>
</dbReference>
<dbReference type="Gene3D" id="1.10.630.10">
    <property type="entry name" value="Cytochrome P450"/>
    <property type="match status" value="1"/>
</dbReference>
<dbReference type="OrthoDB" id="1103324at2759"/>
<sequence length="637" mass="72511">MAFLTFLFVISLICVLTLWKRFTSSRRHRVPNGLKELPGPKGYPIIGVVPDVPEKNSFIKFAEWAKEYGPIYQCNLAGHNHVWISSDQIARDLLAKKGAIYSDRPHIPALISDNRTSSQYLPLLSKNDGWTRQRKFATVIMRESEKNLFYRYPELEAKRMLVELMNEPTCYNHALESFISRVTCRLAWGHSEASDELKQRARELLIGVSPTGALGNKLPFLMALPDWLVPAKAWERRRAATERKFFETMQGEVEADMKEKKAPQSWMKMFLDNRSKWGFKYELEGAYAVGMHGIAGALTIAAPMQSFCLAMCHYPQYLPMLHEELDRVCGDRLPRAEDRPNLPFLRAIIRECLRWRPPVPTGIPHYLIQDDEWNGYHIPKGSTMHPLEWAIARDPAVYPDPETFNPLRYVEPGWPTYQEPLTQFPTIRNITQFGYGRRVCQGQEVADEDLLIGIASIAWLFNIERIPETTPSSEPAVVADPEKVEDLGIGMNKKASISNEELNAGIQSKDGKPTLEDVLISKYEYPGTYPNPKEQKNDTLQPQSRHDSGHSLSSEKPSKSAKADASKEKIDPTLDFTTLLIAKPLPFKFNLTVRDEKRATQVREWFGEGVARGEYTSSREFWGENQGAGKPLGWGKV</sequence>